<keyword evidence="6" id="KW-0560">Oxidoreductase</keyword>
<dbReference type="Proteomes" id="UP001595823">
    <property type="component" value="Unassembled WGS sequence"/>
</dbReference>
<sequence>MGFKNKVKGGLIAAGAIAGAFAVASPASAHGWVNDQVGDVNSRSGYCSDGTLTDCGAIQYEPQSVEYAKGFPESGPADGQLCGVGAFPELDNPRGGDWPTNPVTSGGQVGIGWNYTANHATSKWEYYITKDGWSPLDPLSRDQLEAEPFATVDYDGSKPPKQHVDTIDLPQKSGQHVIYAVWEIADTTNSFYQCIDVDFSGDGGDPGGEDPGGEDPGGEEPGECQAAAWNADDAYLGGDQVSFNGDLYTAKWWTQGQEPGSTGEWGVWEHNGAC</sequence>
<dbReference type="Gene3D" id="2.70.50.50">
    <property type="entry name" value="chitin-binding protein cbp21"/>
    <property type="match status" value="1"/>
</dbReference>
<protein>
    <submittedName>
        <fullName evidence="6">Lytic polysaccharide monooxygenase</fullName>
    </submittedName>
</protein>
<dbReference type="InterPro" id="IPR004302">
    <property type="entry name" value="Cellulose/chitin-bd_N"/>
</dbReference>
<evidence type="ECO:0000259" key="5">
    <source>
        <dbReference type="SMART" id="SM00495"/>
    </source>
</evidence>
<feature type="compositionally biased region" description="Acidic residues" evidence="3">
    <location>
        <begin position="207"/>
        <end position="222"/>
    </location>
</feature>
<organism evidence="6 7">
    <name type="scientific">Salininema proteolyticum</name>
    <dbReference type="NCBI Taxonomy" id="1607685"/>
    <lineage>
        <taxon>Bacteria</taxon>
        <taxon>Bacillati</taxon>
        <taxon>Actinomycetota</taxon>
        <taxon>Actinomycetes</taxon>
        <taxon>Glycomycetales</taxon>
        <taxon>Glycomycetaceae</taxon>
        <taxon>Salininema</taxon>
    </lineage>
</organism>
<dbReference type="Pfam" id="PF03067">
    <property type="entry name" value="LPMO_10"/>
    <property type="match status" value="1"/>
</dbReference>
<dbReference type="Pfam" id="PF02839">
    <property type="entry name" value="CBM_5_12"/>
    <property type="match status" value="1"/>
</dbReference>
<evidence type="ECO:0000313" key="7">
    <source>
        <dbReference type="Proteomes" id="UP001595823"/>
    </source>
</evidence>
<feature type="domain" description="Chitin-binding type-3" evidence="5">
    <location>
        <begin position="226"/>
        <end position="271"/>
    </location>
</feature>
<dbReference type="InterPro" id="IPR051024">
    <property type="entry name" value="GlcNAc_Chitin_IntDeg"/>
</dbReference>
<dbReference type="EMBL" id="JBHSDK010000021">
    <property type="protein sequence ID" value="MFC4336762.1"/>
    <property type="molecule type" value="Genomic_DNA"/>
</dbReference>
<dbReference type="CDD" id="cd12215">
    <property type="entry name" value="ChiC_BD"/>
    <property type="match status" value="1"/>
</dbReference>
<dbReference type="InterPro" id="IPR036573">
    <property type="entry name" value="CBM_sf_5/12"/>
</dbReference>
<gene>
    <name evidence="6" type="ORF">ACFPET_16295</name>
</gene>
<feature type="signal peptide" evidence="4">
    <location>
        <begin position="1"/>
        <end position="29"/>
    </location>
</feature>
<evidence type="ECO:0000256" key="4">
    <source>
        <dbReference type="SAM" id="SignalP"/>
    </source>
</evidence>
<dbReference type="CDD" id="cd21177">
    <property type="entry name" value="LPMO_AA10"/>
    <property type="match status" value="1"/>
</dbReference>
<comment type="caution">
    <text evidence="6">The sequence shown here is derived from an EMBL/GenBank/DDBJ whole genome shotgun (WGS) entry which is preliminary data.</text>
</comment>
<keyword evidence="7" id="KW-1185">Reference proteome</keyword>
<dbReference type="PANTHER" id="PTHR34823">
    <property type="entry name" value="GLCNAC-BINDING PROTEIN A"/>
    <property type="match status" value="1"/>
</dbReference>
<evidence type="ECO:0000313" key="6">
    <source>
        <dbReference type="EMBL" id="MFC4336762.1"/>
    </source>
</evidence>
<evidence type="ECO:0000256" key="3">
    <source>
        <dbReference type="SAM" id="MobiDB-lite"/>
    </source>
</evidence>
<accession>A0ABV8U192</accession>
<proteinExistence type="predicted"/>
<dbReference type="InterPro" id="IPR014756">
    <property type="entry name" value="Ig_E-set"/>
</dbReference>
<dbReference type="Gene3D" id="2.10.10.20">
    <property type="entry name" value="Carbohydrate-binding module superfamily 5/12"/>
    <property type="match status" value="1"/>
</dbReference>
<reference evidence="7" key="1">
    <citation type="journal article" date="2019" name="Int. J. Syst. Evol. Microbiol.">
        <title>The Global Catalogue of Microorganisms (GCM) 10K type strain sequencing project: providing services to taxonomists for standard genome sequencing and annotation.</title>
        <authorList>
            <consortium name="The Broad Institute Genomics Platform"/>
            <consortium name="The Broad Institute Genome Sequencing Center for Infectious Disease"/>
            <person name="Wu L."/>
            <person name="Ma J."/>
        </authorList>
    </citation>
    <scope>NUCLEOTIDE SEQUENCE [LARGE SCALE GENOMIC DNA]</scope>
    <source>
        <strain evidence="7">IBRC-M 10908</strain>
    </source>
</reference>
<dbReference type="PANTHER" id="PTHR34823:SF1">
    <property type="entry name" value="CHITIN-BINDING TYPE-4 DOMAIN-CONTAINING PROTEIN"/>
    <property type="match status" value="1"/>
</dbReference>
<keyword evidence="6" id="KW-0503">Monooxygenase</keyword>
<name>A0ABV8U192_9ACTN</name>
<dbReference type="SUPFAM" id="SSF81296">
    <property type="entry name" value="E set domains"/>
    <property type="match status" value="1"/>
</dbReference>
<feature type="chain" id="PRO_5046634687" evidence="4">
    <location>
        <begin position="30"/>
        <end position="274"/>
    </location>
</feature>
<feature type="region of interest" description="Disordered" evidence="3">
    <location>
        <begin position="199"/>
        <end position="223"/>
    </location>
</feature>
<dbReference type="RefSeq" id="WP_380622993.1">
    <property type="nucleotide sequence ID" value="NZ_JBHSDK010000021.1"/>
</dbReference>
<dbReference type="SMART" id="SM00495">
    <property type="entry name" value="ChtBD3"/>
    <property type="match status" value="1"/>
</dbReference>
<keyword evidence="1 4" id="KW-0732">Signal</keyword>
<dbReference type="InterPro" id="IPR003610">
    <property type="entry name" value="CBM5/12"/>
</dbReference>
<dbReference type="SUPFAM" id="SSF51055">
    <property type="entry name" value="Carbohydrate binding domain"/>
    <property type="match status" value="1"/>
</dbReference>
<dbReference type="GO" id="GO:0004497">
    <property type="term" value="F:monooxygenase activity"/>
    <property type="evidence" value="ECO:0007669"/>
    <property type="project" value="UniProtKB-KW"/>
</dbReference>
<evidence type="ECO:0000256" key="1">
    <source>
        <dbReference type="ARBA" id="ARBA00022729"/>
    </source>
</evidence>
<keyword evidence="2" id="KW-0378">Hydrolase</keyword>
<evidence type="ECO:0000256" key="2">
    <source>
        <dbReference type="ARBA" id="ARBA00022801"/>
    </source>
</evidence>